<proteinExistence type="predicted"/>
<evidence type="ECO:0000313" key="1">
    <source>
        <dbReference type="Ensembl" id="ENSOMEP00000035564.1"/>
    </source>
</evidence>
<dbReference type="AlphaFoldDB" id="A0A3B3E1H7"/>
<dbReference type="PANTHER" id="PTHR33198:SF21">
    <property type="entry name" value="RETROTRANSPOSON GAG DOMAIN-CONTAINING PROTEIN"/>
    <property type="match status" value="1"/>
</dbReference>
<organism evidence="1 2">
    <name type="scientific">Oryzias melastigma</name>
    <name type="common">Marine medaka</name>
    <dbReference type="NCBI Taxonomy" id="30732"/>
    <lineage>
        <taxon>Eukaryota</taxon>
        <taxon>Metazoa</taxon>
        <taxon>Chordata</taxon>
        <taxon>Craniata</taxon>
        <taxon>Vertebrata</taxon>
        <taxon>Euteleostomi</taxon>
        <taxon>Actinopterygii</taxon>
        <taxon>Neopterygii</taxon>
        <taxon>Teleostei</taxon>
        <taxon>Neoteleostei</taxon>
        <taxon>Acanthomorphata</taxon>
        <taxon>Ovalentaria</taxon>
        <taxon>Atherinomorphae</taxon>
        <taxon>Beloniformes</taxon>
        <taxon>Adrianichthyidae</taxon>
        <taxon>Oryziinae</taxon>
        <taxon>Oryzias</taxon>
    </lineage>
</organism>
<dbReference type="GeneTree" id="ENSGT00990000204584"/>
<reference evidence="1" key="2">
    <citation type="submission" date="2025-09" db="UniProtKB">
        <authorList>
            <consortium name="Ensembl"/>
        </authorList>
    </citation>
    <scope>IDENTIFICATION</scope>
</reference>
<dbReference type="OMA" id="GAMENEM"/>
<dbReference type="PaxDb" id="30732-ENSOMEP00000035564"/>
<keyword evidence="2" id="KW-1185">Reference proteome</keyword>
<dbReference type="Ensembl" id="ENSOMET00000030586.1">
    <property type="protein sequence ID" value="ENSOMEP00000035564.1"/>
    <property type="gene ID" value="ENSOMEG00000000722.1"/>
</dbReference>
<reference evidence="1" key="1">
    <citation type="submission" date="2025-08" db="UniProtKB">
        <authorList>
            <consortium name="Ensembl"/>
        </authorList>
    </citation>
    <scope>IDENTIFICATION</scope>
</reference>
<protein>
    <recommendedName>
        <fullName evidence="3">Retrotransposon gag domain-containing protein</fullName>
    </recommendedName>
</protein>
<evidence type="ECO:0008006" key="3">
    <source>
        <dbReference type="Google" id="ProtNLM"/>
    </source>
</evidence>
<evidence type="ECO:0000313" key="2">
    <source>
        <dbReference type="Proteomes" id="UP000261560"/>
    </source>
</evidence>
<dbReference type="Proteomes" id="UP000261560">
    <property type="component" value="Unplaced"/>
</dbReference>
<name>A0A3B3E1H7_ORYME</name>
<sequence length="242" mass="26758">GLVGSFLDEYRGPVVPSDRWLASFEGYLLALGHMDLADARKCALLRHCLGQEGQRIFATLTLSDDKYASATAALKSHFCSGRSRRMCRFEFRQRFQQPGETVAHFVSALRELAKLCDFGTLEDGLIVDQLIEKTSSHQLRERLLLESDSMTLADALVIGKQLESALSEARRFASAADLPVTSSPSAQTVTQSAEVPDDLPVQRVDRGGDPLLQHITAPKYHTPIHHYPVRIPKSTAVQILLC</sequence>
<dbReference type="STRING" id="30732.ENSOMEP00000035564"/>
<dbReference type="PANTHER" id="PTHR33198">
    <property type="entry name" value="ANK_REP_REGION DOMAIN-CONTAINING PROTEIN-RELATED"/>
    <property type="match status" value="1"/>
</dbReference>
<accession>A0A3B3E1H7</accession>